<dbReference type="EMBL" id="MLAK01000851">
    <property type="protein sequence ID" value="OHT02802.1"/>
    <property type="molecule type" value="Genomic_DNA"/>
</dbReference>
<feature type="domain" description="Protein kinase" evidence="5">
    <location>
        <begin position="211"/>
        <end position="477"/>
    </location>
</feature>
<dbReference type="InterPro" id="IPR008271">
    <property type="entry name" value="Ser/Thr_kinase_AS"/>
</dbReference>
<dbReference type="VEuPathDB" id="TrichDB:TRFO_29929"/>
<dbReference type="PROSITE" id="PS00107">
    <property type="entry name" value="PROTEIN_KINASE_ATP"/>
    <property type="match status" value="1"/>
</dbReference>
<dbReference type="AlphaFoldDB" id="A0A1J4JVR9"/>
<evidence type="ECO:0000313" key="6">
    <source>
        <dbReference type="EMBL" id="OHT02802.1"/>
    </source>
</evidence>
<dbReference type="SMART" id="SM00220">
    <property type="entry name" value="S_TKc"/>
    <property type="match status" value="1"/>
</dbReference>
<dbReference type="SUPFAM" id="SSF56112">
    <property type="entry name" value="Protein kinase-like (PK-like)"/>
    <property type="match status" value="1"/>
</dbReference>
<dbReference type="Proteomes" id="UP000179807">
    <property type="component" value="Unassembled WGS sequence"/>
</dbReference>
<dbReference type="OrthoDB" id="10261027at2759"/>
<dbReference type="InterPro" id="IPR011009">
    <property type="entry name" value="Kinase-like_dom_sf"/>
</dbReference>
<dbReference type="GO" id="GO:0005524">
    <property type="term" value="F:ATP binding"/>
    <property type="evidence" value="ECO:0007669"/>
    <property type="project" value="UniProtKB-UniRule"/>
</dbReference>
<dbReference type="Pfam" id="PF07714">
    <property type="entry name" value="PK_Tyr_Ser-Thr"/>
    <property type="match status" value="1"/>
</dbReference>
<dbReference type="InterPro" id="IPR050167">
    <property type="entry name" value="Ser_Thr_protein_kinase"/>
</dbReference>
<reference evidence="6" key="1">
    <citation type="submission" date="2016-10" db="EMBL/GenBank/DDBJ databases">
        <authorList>
            <person name="Benchimol M."/>
            <person name="Almeida L.G."/>
            <person name="Vasconcelos A.T."/>
            <person name="Perreira-Neves A."/>
            <person name="Rosa I.A."/>
            <person name="Tasca T."/>
            <person name="Bogo M.R."/>
            <person name="de Souza W."/>
        </authorList>
    </citation>
    <scope>NUCLEOTIDE SEQUENCE [LARGE SCALE GENOMIC DNA]</scope>
    <source>
        <strain evidence="6">K</strain>
    </source>
</reference>
<dbReference type="PRINTS" id="PR00109">
    <property type="entry name" value="TYRKINASE"/>
</dbReference>
<evidence type="ECO:0000256" key="3">
    <source>
        <dbReference type="ARBA" id="ARBA00022840"/>
    </source>
</evidence>
<comment type="caution">
    <text evidence="6">The sequence shown here is derived from an EMBL/GenBank/DDBJ whole genome shotgun (WGS) entry which is preliminary data.</text>
</comment>
<keyword evidence="2 4" id="KW-0547">Nucleotide-binding</keyword>
<dbReference type="CDD" id="cd13999">
    <property type="entry name" value="STKc_MAP3K-like"/>
    <property type="match status" value="1"/>
</dbReference>
<dbReference type="GO" id="GO:0007165">
    <property type="term" value="P:signal transduction"/>
    <property type="evidence" value="ECO:0007669"/>
    <property type="project" value="TreeGrafter"/>
</dbReference>
<organism evidence="6 7">
    <name type="scientific">Tritrichomonas foetus</name>
    <dbReference type="NCBI Taxonomy" id="1144522"/>
    <lineage>
        <taxon>Eukaryota</taxon>
        <taxon>Metamonada</taxon>
        <taxon>Parabasalia</taxon>
        <taxon>Tritrichomonadida</taxon>
        <taxon>Tritrichomonadidae</taxon>
        <taxon>Tritrichomonas</taxon>
    </lineage>
</organism>
<dbReference type="InterPro" id="IPR001245">
    <property type="entry name" value="Ser-Thr/Tyr_kinase_cat_dom"/>
</dbReference>
<keyword evidence="3 4" id="KW-0067">ATP-binding</keyword>
<dbReference type="InterPro" id="IPR017441">
    <property type="entry name" value="Protein_kinase_ATP_BS"/>
</dbReference>
<keyword evidence="7" id="KW-1185">Reference proteome</keyword>
<evidence type="ECO:0000256" key="1">
    <source>
        <dbReference type="ARBA" id="ARBA00022527"/>
    </source>
</evidence>
<dbReference type="GO" id="GO:0004674">
    <property type="term" value="F:protein serine/threonine kinase activity"/>
    <property type="evidence" value="ECO:0007669"/>
    <property type="project" value="UniProtKB-KW"/>
</dbReference>
<sequence length="798" mass="90330">MKKVDISKPTTKAENYTRIMTNLKRIQALADQTAVHRKKFEFALSQLRKFSQLYSQTADSTPLTEAEITASNDFTSLLQEFRSIIVQNLLQTWTIPTIENPASTILDQLQDVFTRIHRVVLVMNNEASLEINPDSPEWLQYHVLDLRAIHASFAQYKKLKDFDPLLARTIDQRLISIDAVLSENTPDNFAPRTFSPIPVHYQTWRVSITDFEEVKPIGTGVSATVFFGRDKRNGQEVAIKKFKFQKMNGSKLQSFQREVAVLATAIHPAVLRLIGATESMPFCIITEWMPNGSLYHDLHVHHRLDQTQKTIAAFDIARGMQFLHSCQIVHRDLKSLNVLLDHNNRIRICDFGFSRHASDSSLMTQNIGTPHWMAPEILSTSSNYTSKIDVYAYGIVLWELATGQTPYSGMDSHYIINQVLSNDTRPLMPQDVNPQMKDLITQCWDRNPDVRPSFDEIVKKFETENVMMNGANREEFLKYIRESETTSEMQTRMVEEIINSAIKGEISLKNAVKRLKEVQIPPDSFEVAWNKQLIDNNTNKPQDVADYVSLFLKTSKLAEVASILRKLPRKSIPVDTISQFVEEMPTGSVEIDTDIAVAGCRNGIHDLVALYSAKPDDTILALNVCSHEGVDLRLRAAVVDRCVQSLVLNNTELASSALRCLLSIGELKRIQFDSLSSFITSADIALCSCAYLAITAMTFDQKFPPEDIFYLMLQKFEVDHRAAVAVAASCKNPKLAEIFLQTIEEKPLGTEDCLKTLISAAYNVELRPRIKEVMNKCNFEEAQPSILNFVEKLNAILL</sequence>
<dbReference type="PANTHER" id="PTHR23257">
    <property type="entry name" value="SERINE-THREONINE PROTEIN KINASE"/>
    <property type="match status" value="1"/>
</dbReference>
<protein>
    <submittedName>
        <fullName evidence="6">TKL family protein kinase</fullName>
    </submittedName>
</protein>
<name>A0A1J4JVR9_9EUKA</name>
<keyword evidence="6" id="KW-0418">Kinase</keyword>
<evidence type="ECO:0000259" key="5">
    <source>
        <dbReference type="PROSITE" id="PS50011"/>
    </source>
</evidence>
<dbReference type="InterPro" id="IPR000719">
    <property type="entry name" value="Prot_kinase_dom"/>
</dbReference>
<evidence type="ECO:0000313" key="7">
    <source>
        <dbReference type="Proteomes" id="UP000179807"/>
    </source>
</evidence>
<dbReference type="PROSITE" id="PS50011">
    <property type="entry name" value="PROTEIN_KINASE_DOM"/>
    <property type="match status" value="1"/>
</dbReference>
<proteinExistence type="predicted"/>
<dbReference type="RefSeq" id="XP_068355938.1">
    <property type="nucleotide sequence ID" value="XM_068507058.1"/>
</dbReference>
<keyword evidence="6" id="KW-0808">Transferase</keyword>
<evidence type="ECO:0000256" key="4">
    <source>
        <dbReference type="PROSITE-ProRule" id="PRU10141"/>
    </source>
</evidence>
<dbReference type="GeneID" id="94841762"/>
<accession>A0A1J4JVR9</accession>
<keyword evidence="1" id="KW-0723">Serine/threonine-protein kinase</keyword>
<gene>
    <name evidence="6" type="ORF">TRFO_29929</name>
</gene>
<dbReference type="PANTHER" id="PTHR23257:SF958">
    <property type="entry name" value="SERINE_THREONINE-PROTEIN KINASE WNK4"/>
    <property type="match status" value="1"/>
</dbReference>
<dbReference type="PROSITE" id="PS00108">
    <property type="entry name" value="PROTEIN_KINASE_ST"/>
    <property type="match status" value="1"/>
</dbReference>
<dbReference type="GO" id="GO:0005737">
    <property type="term" value="C:cytoplasm"/>
    <property type="evidence" value="ECO:0007669"/>
    <property type="project" value="TreeGrafter"/>
</dbReference>
<feature type="binding site" evidence="4">
    <location>
        <position position="241"/>
    </location>
    <ligand>
        <name>ATP</name>
        <dbReference type="ChEBI" id="CHEBI:30616"/>
    </ligand>
</feature>
<dbReference type="Gene3D" id="1.10.510.10">
    <property type="entry name" value="Transferase(Phosphotransferase) domain 1"/>
    <property type="match status" value="1"/>
</dbReference>
<evidence type="ECO:0000256" key="2">
    <source>
        <dbReference type="ARBA" id="ARBA00022741"/>
    </source>
</evidence>